<comment type="caution">
    <text evidence="1">The sequence shown here is derived from an EMBL/GenBank/DDBJ whole genome shotgun (WGS) entry which is preliminary data.</text>
</comment>
<protein>
    <submittedName>
        <fullName evidence="1">Uncharacterized protein</fullName>
    </submittedName>
</protein>
<name>A0A5C6X8P3_9DELT</name>
<dbReference type="AlphaFoldDB" id="A0A5C6X8P3"/>
<dbReference type="OrthoDB" id="5497569at2"/>
<reference evidence="1 2" key="1">
    <citation type="submission" date="2019-08" db="EMBL/GenBank/DDBJ databases">
        <title>Bradymonadales sp. TMQ2.</title>
        <authorList>
            <person name="Liang Q."/>
        </authorList>
    </citation>
    <scope>NUCLEOTIDE SEQUENCE [LARGE SCALE GENOMIC DNA]</scope>
    <source>
        <strain evidence="1 2">TMQ2</strain>
    </source>
</reference>
<organism evidence="1 2">
    <name type="scientific">Lujinxingia vulgaris</name>
    <dbReference type="NCBI Taxonomy" id="2600176"/>
    <lineage>
        <taxon>Bacteria</taxon>
        <taxon>Deltaproteobacteria</taxon>
        <taxon>Bradymonadales</taxon>
        <taxon>Lujinxingiaceae</taxon>
        <taxon>Lujinxingia</taxon>
    </lineage>
</organism>
<dbReference type="Proteomes" id="UP000321046">
    <property type="component" value="Unassembled WGS sequence"/>
</dbReference>
<accession>A0A5C6X8P3</accession>
<sequence length="335" mass="37971">MNTANITKACTNLAKTAVAGALIASVAWAVGVFEVDGSVQESHADLFDLRSLNTQDPVETFARELEALGHPEPRTYEINGNITYFSVRTTDESPTRVLETYQKRFKQARLNDRVYTELRDEENEARLVTALTGGLVPHAIEPTHVTMGGMITRGKARNAEEVRRDFFAAQDPNLFFRGHRWIEAFREPDDEKTTVIASWSDDAFLYGRMHPTELRVGYGAGADDKVPACPGCVRINRMRDLTHGERFLYESNVYVTNHSPAQIVDFYKRSMRSRGWSEHPNNDIFFEVQSVVDFEGRDADVIAFKRQDRIVKLVIYQKEASTYVHAAMTPDTDPE</sequence>
<dbReference type="EMBL" id="VOSL01000052">
    <property type="protein sequence ID" value="TXD35070.1"/>
    <property type="molecule type" value="Genomic_DNA"/>
</dbReference>
<evidence type="ECO:0000313" key="2">
    <source>
        <dbReference type="Proteomes" id="UP000321046"/>
    </source>
</evidence>
<dbReference type="RefSeq" id="WP_146974706.1">
    <property type="nucleotide sequence ID" value="NZ_VOSL01000052.1"/>
</dbReference>
<evidence type="ECO:0000313" key="1">
    <source>
        <dbReference type="EMBL" id="TXD35070.1"/>
    </source>
</evidence>
<gene>
    <name evidence="1" type="ORF">FRC96_11835</name>
</gene>
<proteinExistence type="predicted"/>